<dbReference type="Proteomes" id="UP000663845">
    <property type="component" value="Unassembled WGS sequence"/>
</dbReference>
<proteinExistence type="predicted"/>
<keyword evidence="1" id="KW-0175">Coiled coil</keyword>
<evidence type="ECO:0000313" key="2">
    <source>
        <dbReference type="EMBL" id="CAF1038606.1"/>
    </source>
</evidence>
<dbReference type="AlphaFoldDB" id="A0A814JK68"/>
<evidence type="ECO:0000313" key="3">
    <source>
        <dbReference type="Proteomes" id="UP000663845"/>
    </source>
</evidence>
<dbReference type="EMBL" id="CAJNOG010000172">
    <property type="protein sequence ID" value="CAF1038606.1"/>
    <property type="molecule type" value="Genomic_DNA"/>
</dbReference>
<evidence type="ECO:0000256" key="1">
    <source>
        <dbReference type="SAM" id="Coils"/>
    </source>
</evidence>
<name>A0A814JK68_9BILA</name>
<gene>
    <name evidence="2" type="ORF">JYZ213_LOCUS18009</name>
</gene>
<comment type="caution">
    <text evidence="2">The sequence shown here is derived from an EMBL/GenBank/DDBJ whole genome shotgun (WGS) entry which is preliminary data.</text>
</comment>
<protein>
    <recommendedName>
        <fullName evidence="4">B box-type domain-containing protein</fullName>
    </recommendedName>
</protein>
<evidence type="ECO:0008006" key="4">
    <source>
        <dbReference type="Google" id="ProtNLM"/>
    </source>
</evidence>
<accession>A0A814JK68</accession>
<organism evidence="2 3">
    <name type="scientific">Adineta steineri</name>
    <dbReference type="NCBI Taxonomy" id="433720"/>
    <lineage>
        <taxon>Eukaryota</taxon>
        <taxon>Metazoa</taxon>
        <taxon>Spiralia</taxon>
        <taxon>Gnathifera</taxon>
        <taxon>Rotifera</taxon>
        <taxon>Eurotatoria</taxon>
        <taxon>Bdelloidea</taxon>
        <taxon>Adinetida</taxon>
        <taxon>Adinetidae</taxon>
        <taxon>Adineta</taxon>
    </lineage>
</organism>
<sequence length="180" mass="21435">MAMANNKTQCFKCNKDKITYSCRGCSKEFCLMHLNEHQQILNEELNHIINDYDQFQHTINEQKQNPYNIPLIEQINQWETNSIKKIQQKAKDCRENIIKYSQTFINDVEMKFKDLSEQIKQIHGENEFNEMNLNYLKNQLIEITEELKKPSNISIRQNSKSFINEISIFSSKSKFLISNF</sequence>
<reference evidence="2" key="1">
    <citation type="submission" date="2021-02" db="EMBL/GenBank/DDBJ databases">
        <authorList>
            <person name="Nowell W R."/>
        </authorList>
    </citation>
    <scope>NUCLEOTIDE SEQUENCE</scope>
</reference>
<feature type="coiled-coil region" evidence="1">
    <location>
        <begin position="83"/>
        <end position="125"/>
    </location>
</feature>